<comment type="caution">
    <text evidence="1">The sequence shown here is derived from an EMBL/GenBank/DDBJ whole genome shotgun (WGS) entry which is preliminary data.</text>
</comment>
<reference evidence="1" key="1">
    <citation type="submission" date="2023-07" db="EMBL/GenBank/DDBJ databases">
        <title>Black Yeasts Isolated from many extreme environments.</title>
        <authorList>
            <person name="Coleine C."/>
            <person name="Stajich J.E."/>
            <person name="Selbmann L."/>
        </authorList>
    </citation>
    <scope>NUCLEOTIDE SEQUENCE</scope>
    <source>
        <strain evidence="1">CCFEE 5714</strain>
    </source>
</reference>
<keyword evidence="2" id="KW-1185">Reference proteome</keyword>
<protein>
    <submittedName>
        <fullName evidence="1">Uncharacterized protein</fullName>
    </submittedName>
</protein>
<proteinExistence type="predicted"/>
<name>A0ACC3NGH6_9PEZI</name>
<evidence type="ECO:0000313" key="2">
    <source>
        <dbReference type="Proteomes" id="UP001281147"/>
    </source>
</evidence>
<dbReference type="Proteomes" id="UP001281147">
    <property type="component" value="Unassembled WGS sequence"/>
</dbReference>
<accession>A0ACC3NGH6</accession>
<dbReference type="EMBL" id="JAUTXU010000042">
    <property type="protein sequence ID" value="KAK3716514.1"/>
    <property type="molecule type" value="Genomic_DNA"/>
</dbReference>
<organism evidence="1 2">
    <name type="scientific">Vermiconidia calcicola</name>
    <dbReference type="NCBI Taxonomy" id="1690605"/>
    <lineage>
        <taxon>Eukaryota</taxon>
        <taxon>Fungi</taxon>
        <taxon>Dikarya</taxon>
        <taxon>Ascomycota</taxon>
        <taxon>Pezizomycotina</taxon>
        <taxon>Dothideomycetes</taxon>
        <taxon>Dothideomycetidae</taxon>
        <taxon>Mycosphaerellales</taxon>
        <taxon>Extremaceae</taxon>
        <taxon>Vermiconidia</taxon>
    </lineage>
</organism>
<sequence length="696" mass="80350">MDTGMSQTIDSGAVYPNQHGLPTTPSANSDYRCFLKIPHEVELKIFKYIRLFPNQLKLAKLRSHEANGGSCRMIETLVEANKHTMFRNPKLIRYIFGHTVFQGESPSPRLFPNHCTYDIYNPDKRDYRDLINEAIRQDDAHMEVKLRGAVENHLVQYRAEAVLQSRQKRLQIDKPTREQKAELQLPASDKRDYAKLLQDHAGDDESYKAIKQARSQGECIRLAARDKFGLMQCIFDALDGDTDELTAVCRGCFKQQQYLRPEHYMLCLECYDVYCEDYMISESYLISLHVDPTCLILPCKYRGSCDPWFGRETVNGSHYYPKRMATILIEMMFGSTTTLSSLEGTVSILPRVTIQALKVRFKAITGVVKEIFAQAHSRRLGQHRPVEDLSQFGFTPSFFKQFDQSMETDITRVEFMEDAFMVAAEMYDTGPQAALDRPNNWRRATAAYFWDIELEMRYEMYTHNRLYQTFAIQPVKEWKRWFNTSNKLEDFACSQGTAQMYAQIIHGCTLDSAAALLYPTKLRNLSEFLFKARITEHILKQYPKYITQTCMDLLAVVCGEKNGFALFLGIMMAWLNPYAAAWVGGSDEMCYDSVPDYPVEWSQDTCKYFWKYFARDSAVGPVAGSPTILDALNQWAFKRVVMVPEKFVQKMDELPRFLQLFAANQLIPLKENDPRLRQPGTQRSGSVAWQMRTPNN</sequence>
<gene>
    <name evidence="1" type="ORF">LTR37_006410</name>
</gene>
<evidence type="ECO:0000313" key="1">
    <source>
        <dbReference type="EMBL" id="KAK3716514.1"/>
    </source>
</evidence>